<feature type="region of interest" description="Disordered" evidence="1">
    <location>
        <begin position="60"/>
        <end position="80"/>
    </location>
</feature>
<proteinExistence type="predicted"/>
<evidence type="ECO:0000256" key="1">
    <source>
        <dbReference type="SAM" id="MobiDB-lite"/>
    </source>
</evidence>
<keyword evidence="3" id="KW-1185">Reference proteome</keyword>
<evidence type="ECO:0000313" key="2">
    <source>
        <dbReference type="EMBL" id="AWK76407.1"/>
    </source>
</evidence>
<evidence type="ECO:0000313" key="3">
    <source>
        <dbReference type="Proteomes" id="UP000245711"/>
    </source>
</evidence>
<feature type="compositionally biased region" description="Basic residues" evidence="1">
    <location>
        <begin position="430"/>
        <end position="448"/>
    </location>
</feature>
<feature type="region of interest" description="Disordered" evidence="1">
    <location>
        <begin position="195"/>
        <end position="293"/>
    </location>
</feature>
<protein>
    <submittedName>
        <fullName evidence="2">Rep protein</fullName>
    </submittedName>
</protein>
<name>A0A2S2C682_9NOCA</name>
<keyword evidence="2" id="KW-0614">Plasmid</keyword>
<feature type="compositionally biased region" description="Low complexity" evidence="1">
    <location>
        <begin position="244"/>
        <end position="259"/>
    </location>
</feature>
<dbReference type="Proteomes" id="UP000245711">
    <property type="component" value="Plasmid pRB98"/>
</dbReference>
<dbReference type="RefSeq" id="WP_230990332.1">
    <property type="nucleotide sequence ID" value="NZ_CP021355.1"/>
</dbReference>
<feature type="region of interest" description="Disordered" evidence="1">
    <location>
        <begin position="426"/>
        <end position="448"/>
    </location>
</feature>
<feature type="compositionally biased region" description="Polar residues" evidence="1">
    <location>
        <begin position="260"/>
        <end position="275"/>
    </location>
</feature>
<dbReference type="AlphaFoldDB" id="A0A2S2C682"/>
<dbReference type="KEGG" id="roz:CBI38_33920"/>
<sequence>MAGTSDANACAEPASTQLVVTTHTTSSTRADTRIPQSVEVDTWEASVHAATQAINQLHQHNRDTGQRGRSFTLPTTPGREATIPVWTSRTEWLRQLRHHITHITTGQTALTTHSISIERLIAVATAHARFADSATGRGVTASRQLIAHHAGVSLSVVNRARRVLKQLHMGVELERGRTLRTAEYLAAELHHGGQQHQASSVWALSSPKDVVESTPPRSQQISRPKRARTKRPLTRHRTRPQRPTPAATTTNPQATDADTLSPSTYVPSHNLSSRSTHQRAHARHDTPTPQPRPLHLQRAAATLIASSPALTAHRHIGHICDAIQAAGIDTTHWTGHDIAHTLDRDTRERGWTWPTANHIGSPVALLRWRLTNINWTGPSPSQLRTTADATRRREQAARRTAIAHRNATQATPEQRAAALAEVRRILHETPRHHRQSGQRLEYRRHRRR</sequence>
<dbReference type="EMBL" id="CP021355">
    <property type="protein sequence ID" value="AWK76407.1"/>
    <property type="molecule type" value="Genomic_DNA"/>
</dbReference>
<gene>
    <name evidence="2" type="ORF">CBI38_33920</name>
</gene>
<accession>A0A2S2C682</accession>
<reference evidence="2 3" key="1">
    <citation type="submission" date="2017-05" db="EMBL/GenBank/DDBJ databases">
        <title>Isolation of Rhodococcus sp. S2-17 biodegrading of BP-3.</title>
        <authorList>
            <person name="Lee Y."/>
            <person name="Kim K.H."/>
            <person name="Chun B.H."/>
            <person name="Jung H.S."/>
            <person name="Jeon C.O."/>
        </authorList>
    </citation>
    <scope>NUCLEOTIDE SEQUENCE [LARGE SCALE GENOMIC DNA]</scope>
    <source>
        <strain evidence="2 3">S2-17</strain>
        <plasmid evidence="3">prb98</plasmid>
    </source>
</reference>
<geneLocation type="plasmid" evidence="3">
    <name>prb98</name>
</geneLocation>
<organism evidence="2 3">
    <name type="scientific">Rhodococcus oxybenzonivorans</name>
    <dbReference type="NCBI Taxonomy" id="1990687"/>
    <lineage>
        <taxon>Bacteria</taxon>
        <taxon>Bacillati</taxon>
        <taxon>Actinomycetota</taxon>
        <taxon>Actinomycetes</taxon>
        <taxon>Mycobacteriales</taxon>
        <taxon>Nocardiaceae</taxon>
        <taxon>Rhodococcus</taxon>
    </lineage>
</organism>
<feature type="compositionally biased region" description="Basic residues" evidence="1">
    <location>
        <begin position="223"/>
        <end position="240"/>
    </location>
</feature>